<dbReference type="EMBL" id="OU963900">
    <property type="protein sequence ID" value="CAH0406949.1"/>
    <property type="molecule type" value="Genomic_DNA"/>
</dbReference>
<evidence type="ECO:0000313" key="1">
    <source>
        <dbReference type="EMBL" id="CAH0406949.1"/>
    </source>
</evidence>
<name>A0ABN8BAT8_CHISP</name>
<proteinExistence type="predicted"/>
<keyword evidence="2" id="KW-1185">Reference proteome</keyword>
<gene>
    <name evidence="1" type="ORF">CHILSU_LOCUS10340</name>
</gene>
<evidence type="ECO:0000313" key="2">
    <source>
        <dbReference type="Proteomes" id="UP001153292"/>
    </source>
</evidence>
<reference evidence="1" key="1">
    <citation type="submission" date="2021-12" db="EMBL/GenBank/DDBJ databases">
        <authorList>
            <person name="King R."/>
        </authorList>
    </citation>
    <scope>NUCLEOTIDE SEQUENCE</scope>
</reference>
<protein>
    <submittedName>
        <fullName evidence="1">Uncharacterized protein</fullName>
    </submittedName>
</protein>
<sequence>MWCWRRMERISLTEKLSNERILDIVGERKALIDTLENRYLRMFGHLVRHDEFIKNIIEGKVEGKRGWGRPRIAYTKQIKEKVGIESCRGLKELAEDRGRWRRIHRQHRQEHNS</sequence>
<accession>A0ABN8BAT8</accession>
<dbReference type="Proteomes" id="UP001153292">
    <property type="component" value="Chromosome 7"/>
</dbReference>
<organism evidence="1 2">
    <name type="scientific">Chilo suppressalis</name>
    <name type="common">Asiatic rice borer moth</name>
    <dbReference type="NCBI Taxonomy" id="168631"/>
    <lineage>
        <taxon>Eukaryota</taxon>
        <taxon>Metazoa</taxon>
        <taxon>Ecdysozoa</taxon>
        <taxon>Arthropoda</taxon>
        <taxon>Hexapoda</taxon>
        <taxon>Insecta</taxon>
        <taxon>Pterygota</taxon>
        <taxon>Neoptera</taxon>
        <taxon>Endopterygota</taxon>
        <taxon>Lepidoptera</taxon>
        <taxon>Glossata</taxon>
        <taxon>Ditrysia</taxon>
        <taxon>Pyraloidea</taxon>
        <taxon>Crambidae</taxon>
        <taxon>Crambinae</taxon>
        <taxon>Chilo</taxon>
    </lineage>
</organism>